<keyword evidence="11" id="KW-0732">Signal</keyword>
<protein>
    <recommendedName>
        <fullName evidence="4">non-specific serine/threonine protein kinase</fullName>
        <ecNumber evidence="4">2.7.11.1</ecNumber>
    </recommendedName>
</protein>
<evidence type="ECO:0000256" key="4">
    <source>
        <dbReference type="ARBA" id="ARBA00012513"/>
    </source>
</evidence>
<comment type="similarity">
    <text evidence="3">Belongs to the protein kinase superfamily. Ser/Thr protein kinase family.</text>
</comment>
<evidence type="ECO:0000256" key="5">
    <source>
        <dbReference type="ARBA" id="ARBA00022475"/>
    </source>
</evidence>
<dbReference type="PROSITE" id="PS00107">
    <property type="entry name" value="PROTEIN_KINASE_ATP"/>
    <property type="match status" value="1"/>
</dbReference>
<dbReference type="SUPFAM" id="SSF52047">
    <property type="entry name" value="RNI-like"/>
    <property type="match status" value="1"/>
</dbReference>
<evidence type="ECO:0000259" key="23">
    <source>
        <dbReference type="PROSITE" id="PS50011"/>
    </source>
</evidence>
<dbReference type="InterPro" id="IPR013210">
    <property type="entry name" value="LRR_N_plant-typ"/>
</dbReference>
<dbReference type="InterPro" id="IPR001245">
    <property type="entry name" value="Ser-Thr/Tyr_kinase_cat_dom"/>
</dbReference>
<evidence type="ECO:0000256" key="1">
    <source>
        <dbReference type="ARBA" id="ARBA00004162"/>
    </source>
</evidence>
<dbReference type="GO" id="GO:0005524">
    <property type="term" value="F:ATP binding"/>
    <property type="evidence" value="ECO:0007669"/>
    <property type="project" value="UniProtKB-UniRule"/>
</dbReference>
<dbReference type="GO" id="GO:0005886">
    <property type="term" value="C:plasma membrane"/>
    <property type="evidence" value="ECO:0007669"/>
    <property type="project" value="UniProtKB-SubCell"/>
</dbReference>
<dbReference type="SUPFAM" id="SSF56112">
    <property type="entry name" value="Protein kinase-like (PK-like)"/>
    <property type="match status" value="1"/>
</dbReference>
<evidence type="ECO:0000256" key="7">
    <source>
        <dbReference type="ARBA" id="ARBA00022614"/>
    </source>
</evidence>
<organism evidence="24">
    <name type="scientific">Zea mays</name>
    <name type="common">Maize</name>
    <dbReference type="NCBI Taxonomy" id="4577"/>
    <lineage>
        <taxon>Eukaryota</taxon>
        <taxon>Viridiplantae</taxon>
        <taxon>Streptophyta</taxon>
        <taxon>Embryophyta</taxon>
        <taxon>Tracheophyta</taxon>
        <taxon>Spermatophyta</taxon>
        <taxon>Magnoliopsida</taxon>
        <taxon>Liliopsida</taxon>
        <taxon>Poales</taxon>
        <taxon>Poaceae</taxon>
        <taxon>PACMAD clade</taxon>
        <taxon>Panicoideae</taxon>
        <taxon>Andropogonodae</taxon>
        <taxon>Andropogoneae</taxon>
        <taxon>Tripsacinae</taxon>
        <taxon>Zea</taxon>
    </lineage>
</organism>
<dbReference type="ExpressionAtlas" id="A0A1D6H4B7">
    <property type="expression patterns" value="baseline and differential"/>
</dbReference>
<dbReference type="STRING" id="4577.A0A1D6H4B7"/>
<evidence type="ECO:0000256" key="10">
    <source>
        <dbReference type="ARBA" id="ARBA00022692"/>
    </source>
</evidence>
<keyword evidence="14 24" id="KW-0418">Kinase</keyword>
<evidence type="ECO:0000256" key="13">
    <source>
        <dbReference type="ARBA" id="ARBA00022741"/>
    </source>
</evidence>
<dbReference type="InterPro" id="IPR050647">
    <property type="entry name" value="Plant_LRR-RLKs"/>
</dbReference>
<dbReference type="Pfam" id="PF00560">
    <property type="entry name" value="LRR_1"/>
    <property type="match status" value="4"/>
</dbReference>
<evidence type="ECO:0000256" key="22">
    <source>
        <dbReference type="PROSITE-ProRule" id="PRU10141"/>
    </source>
</evidence>
<dbReference type="FunFam" id="3.80.10.10:FF:000626">
    <property type="entry name" value="Leucine-rich repeat receptor protein kinase MSP1"/>
    <property type="match status" value="1"/>
</dbReference>
<keyword evidence="7" id="KW-0433">Leucine-rich repeat</keyword>
<evidence type="ECO:0000256" key="11">
    <source>
        <dbReference type="ARBA" id="ARBA00022729"/>
    </source>
</evidence>
<dbReference type="OMA" id="MHGDREF"/>
<dbReference type="Pfam" id="PF07714">
    <property type="entry name" value="PK_Tyr_Ser-Thr"/>
    <property type="match status" value="1"/>
</dbReference>
<keyword evidence="10" id="KW-0812">Transmembrane</keyword>
<keyword evidence="12" id="KW-0677">Repeat</keyword>
<keyword evidence="8" id="KW-1070">Brassinosteroid signaling pathway</keyword>
<dbReference type="FunFam" id="1.10.510.10:FF:000290">
    <property type="entry name" value="LRR receptor-like serine/threonine-protein kinase ERECTA"/>
    <property type="match status" value="1"/>
</dbReference>
<dbReference type="PaxDb" id="4577-GRMZM2G306771_P01"/>
<dbReference type="Gene3D" id="3.30.200.20">
    <property type="entry name" value="Phosphorylase Kinase, domain 1"/>
    <property type="match status" value="1"/>
</dbReference>
<keyword evidence="18 24" id="KW-0675">Receptor</keyword>
<keyword evidence="13 22" id="KW-0547">Nucleotide-binding</keyword>
<evidence type="ECO:0000256" key="9">
    <source>
        <dbReference type="ARBA" id="ARBA00022679"/>
    </source>
</evidence>
<dbReference type="InterPro" id="IPR008271">
    <property type="entry name" value="Ser/Thr_kinase_AS"/>
</dbReference>
<dbReference type="PROSITE" id="PS00108">
    <property type="entry name" value="PROTEIN_KINASE_ST"/>
    <property type="match status" value="1"/>
</dbReference>
<name>A0A1D6H4B7_MAIZE</name>
<dbReference type="FunFam" id="3.80.10.10:FF:000737">
    <property type="entry name" value="Predicted protein"/>
    <property type="match status" value="1"/>
</dbReference>
<evidence type="ECO:0000256" key="12">
    <source>
        <dbReference type="ARBA" id="ARBA00022737"/>
    </source>
</evidence>
<evidence type="ECO:0000256" key="15">
    <source>
        <dbReference type="ARBA" id="ARBA00022840"/>
    </source>
</evidence>
<evidence type="ECO:0000256" key="17">
    <source>
        <dbReference type="ARBA" id="ARBA00023136"/>
    </source>
</evidence>
<keyword evidence="15 22" id="KW-0067">ATP-binding</keyword>
<comment type="subcellular location">
    <subcellularLocation>
        <location evidence="1">Cell membrane</location>
        <topology evidence="1">Single-pass membrane protein</topology>
    </subcellularLocation>
    <subcellularLocation>
        <location evidence="2">Membrane</location>
        <topology evidence="2">Single-pass type I membrane protein</topology>
    </subcellularLocation>
</comment>
<dbReference type="SMART" id="SM00220">
    <property type="entry name" value="S_TKc"/>
    <property type="match status" value="1"/>
</dbReference>
<evidence type="ECO:0000256" key="16">
    <source>
        <dbReference type="ARBA" id="ARBA00022989"/>
    </source>
</evidence>
<dbReference type="Pfam" id="PF23598">
    <property type="entry name" value="LRR_14"/>
    <property type="match status" value="1"/>
</dbReference>
<dbReference type="PROSITE" id="PS51450">
    <property type="entry name" value="LRR"/>
    <property type="match status" value="1"/>
</dbReference>
<dbReference type="Gene3D" id="1.10.510.10">
    <property type="entry name" value="Transferase(Phosphotransferase) domain 1"/>
    <property type="match status" value="1"/>
</dbReference>
<dbReference type="InterPro" id="IPR055414">
    <property type="entry name" value="LRR_R13L4/SHOC2-like"/>
</dbReference>
<dbReference type="InterPro" id="IPR001611">
    <property type="entry name" value="Leu-rich_rpt"/>
</dbReference>
<keyword evidence="17" id="KW-0472">Membrane</keyword>
<keyword evidence="19" id="KW-0325">Glycoprotein</keyword>
<dbReference type="Pfam" id="PF08263">
    <property type="entry name" value="LRRNT_2"/>
    <property type="match status" value="1"/>
</dbReference>
<dbReference type="InterPro" id="IPR000719">
    <property type="entry name" value="Prot_kinase_dom"/>
</dbReference>
<evidence type="ECO:0000256" key="6">
    <source>
        <dbReference type="ARBA" id="ARBA00022527"/>
    </source>
</evidence>
<dbReference type="InterPro" id="IPR011009">
    <property type="entry name" value="Kinase-like_dom_sf"/>
</dbReference>
<comment type="catalytic activity">
    <reaction evidence="20">
        <text>L-threonyl-[protein] + ATP = O-phospho-L-threonyl-[protein] + ADP + H(+)</text>
        <dbReference type="Rhea" id="RHEA:46608"/>
        <dbReference type="Rhea" id="RHEA-COMP:11060"/>
        <dbReference type="Rhea" id="RHEA-COMP:11605"/>
        <dbReference type="ChEBI" id="CHEBI:15378"/>
        <dbReference type="ChEBI" id="CHEBI:30013"/>
        <dbReference type="ChEBI" id="CHEBI:30616"/>
        <dbReference type="ChEBI" id="CHEBI:61977"/>
        <dbReference type="ChEBI" id="CHEBI:456216"/>
        <dbReference type="EC" id="2.7.11.1"/>
    </reaction>
</comment>
<keyword evidence="5" id="KW-1003">Cell membrane</keyword>
<evidence type="ECO:0000256" key="21">
    <source>
        <dbReference type="ARBA" id="ARBA00048679"/>
    </source>
</evidence>
<evidence type="ECO:0000256" key="3">
    <source>
        <dbReference type="ARBA" id="ARBA00008684"/>
    </source>
</evidence>
<dbReference type="EC" id="2.7.11.1" evidence="4"/>
<feature type="binding site" evidence="22">
    <location>
        <position position="1020"/>
    </location>
    <ligand>
        <name>ATP</name>
        <dbReference type="ChEBI" id="CHEBI:30616"/>
    </ligand>
</feature>
<accession>A0A3L6EMU2</accession>
<dbReference type="InterPro" id="IPR003591">
    <property type="entry name" value="Leu-rich_rpt_typical-subtyp"/>
</dbReference>
<evidence type="ECO:0000256" key="2">
    <source>
        <dbReference type="ARBA" id="ARBA00004479"/>
    </source>
</evidence>
<dbReference type="PANTHER" id="PTHR48056:SF58">
    <property type="entry name" value="LEUCINE-RICH REPEAT RECEPTOR PROTEIN KINASE MSP1-LIKE ISOFORM X1"/>
    <property type="match status" value="1"/>
</dbReference>
<proteinExistence type="inferred from homology"/>
<evidence type="ECO:0000313" key="24">
    <source>
        <dbReference type="EMBL" id="AQK69669.1"/>
    </source>
</evidence>
<reference evidence="24" key="1">
    <citation type="submission" date="2015-12" db="EMBL/GenBank/DDBJ databases">
        <title>Update maize B73 reference genome by single molecule sequencing technologies.</title>
        <authorList>
            <consortium name="Maize Genome Sequencing Project"/>
            <person name="Ware D."/>
        </authorList>
    </citation>
    <scope>NUCLEOTIDE SEQUENCE</scope>
    <source>
        <tissue evidence="24">Seedling</tissue>
    </source>
</reference>
<evidence type="ECO:0000256" key="20">
    <source>
        <dbReference type="ARBA" id="ARBA00047899"/>
    </source>
</evidence>
<dbReference type="SMR" id="A0A1D6H4B7"/>
<dbReference type="InParanoid" id="A0A1D6H4B7"/>
<keyword evidence="6" id="KW-0723">Serine/threonine-protein kinase</keyword>
<evidence type="ECO:0000256" key="18">
    <source>
        <dbReference type="ARBA" id="ARBA00023170"/>
    </source>
</evidence>
<dbReference type="GO" id="GO:0009742">
    <property type="term" value="P:brassinosteroid mediated signaling pathway"/>
    <property type="evidence" value="ECO:0007669"/>
    <property type="project" value="UniProtKB-KW"/>
</dbReference>
<evidence type="ECO:0000256" key="14">
    <source>
        <dbReference type="ARBA" id="ARBA00022777"/>
    </source>
</evidence>
<comment type="catalytic activity">
    <reaction evidence="21">
        <text>L-seryl-[protein] + ATP = O-phospho-L-seryl-[protein] + ADP + H(+)</text>
        <dbReference type="Rhea" id="RHEA:17989"/>
        <dbReference type="Rhea" id="RHEA-COMP:9863"/>
        <dbReference type="Rhea" id="RHEA-COMP:11604"/>
        <dbReference type="ChEBI" id="CHEBI:15378"/>
        <dbReference type="ChEBI" id="CHEBI:29999"/>
        <dbReference type="ChEBI" id="CHEBI:30616"/>
        <dbReference type="ChEBI" id="CHEBI:83421"/>
        <dbReference type="ChEBI" id="CHEBI:456216"/>
        <dbReference type="EC" id="2.7.11.1"/>
    </reaction>
</comment>
<dbReference type="FunFam" id="3.80.10.10:FF:000095">
    <property type="entry name" value="LRR receptor-like serine/threonine-protein kinase GSO1"/>
    <property type="match status" value="1"/>
</dbReference>
<sequence>MGPFGGVELELGVDVEAEQREDTFSLLILFVCFITAFGGSDIKNLYALRDELVESKQFLQDWFDIESPPCLWSHITCVDKSVAVIDLSNIPLHVPFPLCITAFQALARLNLSRCDLFGEIPEALGNLKHLQYLDLSSNQLTGIVPFSLYDLKMLKEIVLDRNSLSGQLIPAIAKLQQLAKLTISKNNISGELPPEVGSLKDLEVLDFHQNSFNGSIPEALGNLSQLFYLDASKNQLTGSIFPGISTLFNLLTLDFSSNDLAGPIPKEIARMENLECLVLGSNNFTGGIPKEIGNLKKLKKLILSACNLSGTIPWSIGGLKSLHELDISDNNFKSELPASIGELGNLTVLIAMRAKLIGSIPKELGSCKKLTLLRLSFNRLTGCIPKELAGLEAIVHFEVEGNKLSGHIADWFQNWGNVVSIRLGDNKFNGSILPAICQANSLQSLDLHLNDLTGSINETFKRCRNLTQLNLQGNHFHGEIPEYLAELPLTILELPYNNFTGLLPAKLFKSSTILEIDLSYNKLTGCIPESICELHSLQRLRMSSNYLEGSIPPAVGALKNLNEISLDGNRLSGNIPQELFNCRNLVKLNLSSNNLNGSISRSISQLTSLTGLVLSHNQLSGSIPAEICGGFTNPSHPESEYVQYHGLLDLSYNRLIGRIPPEIKNCVILEELHLQDNFLNESIPVELAELKNLMNVDLSFNALVGPMLPWSTPLLKLQGLFLSNNHLTGNIPAEIGRILPNIVVLSLSCNAFVATLPQSLLCSKTLNRLDVSNNNLSGKIPLSCTGFEGTLSSLILFNASSNHFSGSLDGSISNFVHLSYLDIHNNSLNGSLPAALSNLSLLYLDVSMNDFSGAIPCGMCNLSNITFVDFSGKNTGMHSFADCAASGICAADITSTNHVEVHTPHGMVITMTICAAILIVVLLVVFVKWMVLRNSSLPLVSGLESKATIEPASSKELLGKKSREPLSINLSTFEHALLRVTMDDILKATNNFSEVHIIGHGGFGTVYEAAFPEGQRVAVKRLHGSCQFLGDRQFLAEMETIGKVKHHNLVPLLGYCARGDERFLIYEYMHHGSLETWLRTHENTPEAIGWPERLRICLGSANGLMFLHHGFVPHIIHRDMKSSNILLDENMEPKISDFGLARIISAYDTHVSTTVSGTLGYIPPEYAMIMESTARGDVYSFGVVMLEVLTGRPPTGKEVEEGGGNLVDWVRWMIACSREGELFDPRLPVSGLWREQMVRVLAIALDCTTDEPSKRPTMVEVVKGLKMVQLMKRDSHNPQHHAVQP</sequence>
<dbReference type="FunFam" id="3.80.10.10:FF:000591">
    <property type="entry name" value="Leucine-rich repeat receptor protein kinase MSP1"/>
    <property type="match status" value="1"/>
</dbReference>
<accession>A0A1D6H4B7</accession>
<dbReference type="CDD" id="cd14066">
    <property type="entry name" value="STKc_IRAK"/>
    <property type="match status" value="1"/>
</dbReference>
<dbReference type="FunFam" id="3.30.200.20:FF:000150">
    <property type="entry name" value="serine/threonine-protein kinase BRI1-like 2"/>
    <property type="match status" value="1"/>
</dbReference>
<keyword evidence="16" id="KW-1133">Transmembrane helix</keyword>
<dbReference type="InterPro" id="IPR032675">
    <property type="entry name" value="LRR_dom_sf"/>
</dbReference>
<dbReference type="SUPFAM" id="SSF52058">
    <property type="entry name" value="L domain-like"/>
    <property type="match status" value="2"/>
</dbReference>
<dbReference type="EMBL" id="CM000781">
    <property type="protein sequence ID" value="AQK69669.1"/>
    <property type="molecule type" value="Genomic_DNA"/>
</dbReference>
<dbReference type="PRINTS" id="PR00019">
    <property type="entry name" value="LEURICHRPT"/>
</dbReference>
<evidence type="ECO:0000256" key="19">
    <source>
        <dbReference type="ARBA" id="ARBA00023180"/>
    </source>
</evidence>
<dbReference type="eggNOG" id="ENOG502QRD1">
    <property type="taxonomic scope" value="Eukaryota"/>
</dbReference>
<dbReference type="InterPro" id="IPR017441">
    <property type="entry name" value="Protein_kinase_ATP_BS"/>
</dbReference>
<feature type="domain" description="Protein kinase" evidence="23">
    <location>
        <begin position="992"/>
        <end position="1268"/>
    </location>
</feature>
<dbReference type="Pfam" id="PF13855">
    <property type="entry name" value="LRR_8"/>
    <property type="match status" value="4"/>
</dbReference>
<evidence type="ECO:0000256" key="8">
    <source>
        <dbReference type="ARBA" id="ARBA00022626"/>
    </source>
</evidence>
<gene>
    <name evidence="24" type="ORF">ZEAMMB73_Zm00001d015853</name>
</gene>
<dbReference type="GO" id="GO:0004674">
    <property type="term" value="F:protein serine/threonine kinase activity"/>
    <property type="evidence" value="ECO:0007669"/>
    <property type="project" value="UniProtKB-KW"/>
</dbReference>
<dbReference type="PROSITE" id="PS50011">
    <property type="entry name" value="PROTEIN_KINASE_DOM"/>
    <property type="match status" value="1"/>
</dbReference>
<dbReference type="PANTHER" id="PTHR48056">
    <property type="entry name" value="LRR RECEPTOR-LIKE SERINE/THREONINE-PROTEIN KINASE-RELATED"/>
    <property type="match status" value="1"/>
</dbReference>
<dbReference type="Gene3D" id="3.80.10.10">
    <property type="entry name" value="Ribonuclease Inhibitor"/>
    <property type="match status" value="5"/>
</dbReference>
<keyword evidence="9" id="KW-0808">Transferase</keyword>
<dbReference type="SMART" id="SM00369">
    <property type="entry name" value="LRR_TYP"/>
    <property type="match status" value="10"/>
</dbReference>